<evidence type="ECO:0000313" key="11">
    <source>
        <dbReference type="EMBL" id="GGH68975.1"/>
    </source>
</evidence>
<dbReference type="PROSITE" id="PS50110">
    <property type="entry name" value="RESPONSE_REGULATORY"/>
    <property type="match status" value="1"/>
</dbReference>
<dbReference type="Gene3D" id="3.40.50.2300">
    <property type="match status" value="1"/>
</dbReference>
<name>A0ABQ1ZKT8_9BACL</name>
<dbReference type="Pfam" id="PF12833">
    <property type="entry name" value="HTH_18"/>
    <property type="match status" value="1"/>
</dbReference>
<dbReference type="PROSITE" id="PS01124">
    <property type="entry name" value="HTH_ARAC_FAMILY_2"/>
    <property type="match status" value="1"/>
</dbReference>
<dbReference type="EMBL" id="BMDD01000001">
    <property type="protein sequence ID" value="GGH68975.1"/>
    <property type="molecule type" value="Genomic_DNA"/>
</dbReference>
<evidence type="ECO:0000259" key="10">
    <source>
        <dbReference type="PROSITE" id="PS50110"/>
    </source>
</evidence>
<sequence length="493" mass="54980">MYKVIVADDEPLMLEGWKTIIDWNKFGYELCGAASDGDEALELVERIGPDLLLTDIRMPGLSGLDLIRVLQERRGLDMKSVIVSGYAEFDYARQALRFGVDRYVLKPIVSEEIHELLQELRAPLDSVMETRRSSAELRGAAVQSCISGLLRGEPAAVKEAEMLLGPDNRPLCMLLAEPGLEKRQENGPSARAVLERAAERLQAKGVKAWAFDDAPSRAGLMAACSTPAWLSASVRSEGHMSDLSLYSGAGVQGYGAVPLLHARAMAAREQSYLFRRTQKEGSYTEMLTAAQNILTHIESGRPSAAEQSVSELFKLFAQKEVPSGWIDSLIRHILDRLSDIRPHATEISAVSARSRISAEKELKLRCRIEAERIAESLAAKAEIPEHPLRAAIAHVNEHYRDKLQLRELAQKLGMSPVYLGQAFKKETGCCFNDYVHRLRAEEAQRLLRRTDMKISEIAERLGYHDTEYFSAKFKAATDELPSAYRIREQVTVS</sequence>
<evidence type="ECO:0000256" key="7">
    <source>
        <dbReference type="ARBA" id="ARBA00023163"/>
    </source>
</evidence>
<dbReference type="InterPro" id="IPR001789">
    <property type="entry name" value="Sig_transdc_resp-reg_receiver"/>
</dbReference>
<keyword evidence="7" id="KW-0804">Transcription</keyword>
<reference evidence="12" key="1">
    <citation type="journal article" date="2019" name="Int. J. Syst. Evol. Microbiol.">
        <title>The Global Catalogue of Microorganisms (GCM) 10K type strain sequencing project: providing services to taxonomists for standard genome sequencing and annotation.</title>
        <authorList>
            <consortium name="The Broad Institute Genomics Platform"/>
            <consortium name="The Broad Institute Genome Sequencing Center for Infectious Disease"/>
            <person name="Wu L."/>
            <person name="Ma J."/>
        </authorList>
    </citation>
    <scope>NUCLEOTIDE SEQUENCE [LARGE SCALE GENOMIC DNA]</scope>
    <source>
        <strain evidence="12">CCM 8702</strain>
    </source>
</reference>
<proteinExistence type="predicted"/>
<dbReference type="PANTHER" id="PTHR42713:SF3">
    <property type="entry name" value="TRANSCRIPTIONAL REGULATORY PROTEIN HPTR"/>
    <property type="match status" value="1"/>
</dbReference>
<dbReference type="InterPro" id="IPR051552">
    <property type="entry name" value="HptR"/>
</dbReference>
<comment type="caution">
    <text evidence="11">The sequence shown here is derived from an EMBL/GenBank/DDBJ whole genome shotgun (WGS) entry which is preliminary data.</text>
</comment>
<dbReference type="PANTHER" id="PTHR42713">
    <property type="entry name" value="HISTIDINE KINASE-RELATED"/>
    <property type="match status" value="1"/>
</dbReference>
<dbReference type="CDD" id="cd17536">
    <property type="entry name" value="REC_YesN-like"/>
    <property type="match status" value="1"/>
</dbReference>
<keyword evidence="6" id="KW-0238">DNA-binding</keyword>
<dbReference type="SUPFAM" id="SSF52172">
    <property type="entry name" value="CheY-like"/>
    <property type="match status" value="1"/>
</dbReference>
<dbReference type="SMART" id="SM00448">
    <property type="entry name" value="REC"/>
    <property type="match status" value="1"/>
</dbReference>
<dbReference type="Gene3D" id="1.10.10.60">
    <property type="entry name" value="Homeodomain-like"/>
    <property type="match status" value="2"/>
</dbReference>
<accession>A0ABQ1ZKT8</accession>
<evidence type="ECO:0000259" key="9">
    <source>
        <dbReference type="PROSITE" id="PS01124"/>
    </source>
</evidence>
<feature type="domain" description="HTH araC/xylS-type" evidence="9">
    <location>
        <begin position="389"/>
        <end position="487"/>
    </location>
</feature>
<evidence type="ECO:0000256" key="2">
    <source>
        <dbReference type="ARBA" id="ARBA00022490"/>
    </source>
</evidence>
<dbReference type="PROSITE" id="PS00041">
    <property type="entry name" value="HTH_ARAC_FAMILY_1"/>
    <property type="match status" value="1"/>
</dbReference>
<keyword evidence="5" id="KW-0805">Transcription regulation</keyword>
<evidence type="ECO:0000313" key="12">
    <source>
        <dbReference type="Proteomes" id="UP000605427"/>
    </source>
</evidence>
<evidence type="ECO:0000256" key="4">
    <source>
        <dbReference type="ARBA" id="ARBA00023012"/>
    </source>
</evidence>
<gene>
    <name evidence="11" type="ORF">GCM10007362_03560</name>
</gene>
<evidence type="ECO:0000256" key="8">
    <source>
        <dbReference type="PROSITE-ProRule" id="PRU00169"/>
    </source>
</evidence>
<feature type="domain" description="Response regulatory" evidence="10">
    <location>
        <begin position="3"/>
        <end position="121"/>
    </location>
</feature>
<protein>
    <recommendedName>
        <fullName evidence="13">DNA-binding response regulator</fullName>
    </recommendedName>
</protein>
<dbReference type="InterPro" id="IPR018060">
    <property type="entry name" value="HTH_AraC"/>
</dbReference>
<dbReference type="Pfam" id="PF00072">
    <property type="entry name" value="Response_reg"/>
    <property type="match status" value="1"/>
</dbReference>
<dbReference type="InterPro" id="IPR011006">
    <property type="entry name" value="CheY-like_superfamily"/>
</dbReference>
<keyword evidence="12" id="KW-1185">Reference proteome</keyword>
<evidence type="ECO:0008006" key="13">
    <source>
        <dbReference type="Google" id="ProtNLM"/>
    </source>
</evidence>
<dbReference type="SMART" id="SM00342">
    <property type="entry name" value="HTH_ARAC"/>
    <property type="match status" value="1"/>
</dbReference>
<dbReference type="InterPro" id="IPR009057">
    <property type="entry name" value="Homeodomain-like_sf"/>
</dbReference>
<evidence type="ECO:0000256" key="3">
    <source>
        <dbReference type="ARBA" id="ARBA00022553"/>
    </source>
</evidence>
<dbReference type="RefSeq" id="WP_172238210.1">
    <property type="nucleotide sequence ID" value="NZ_BMDD01000001.1"/>
</dbReference>
<organism evidence="11 12">
    <name type="scientific">Saccharibacillus endophyticus</name>
    <dbReference type="NCBI Taxonomy" id="2060666"/>
    <lineage>
        <taxon>Bacteria</taxon>
        <taxon>Bacillati</taxon>
        <taxon>Bacillota</taxon>
        <taxon>Bacilli</taxon>
        <taxon>Bacillales</taxon>
        <taxon>Paenibacillaceae</taxon>
        <taxon>Saccharibacillus</taxon>
    </lineage>
</organism>
<evidence type="ECO:0000256" key="5">
    <source>
        <dbReference type="ARBA" id="ARBA00023015"/>
    </source>
</evidence>
<keyword evidence="2" id="KW-0963">Cytoplasm</keyword>
<keyword evidence="3 8" id="KW-0597">Phosphoprotein</keyword>
<dbReference type="InterPro" id="IPR018062">
    <property type="entry name" value="HTH_AraC-typ_CS"/>
</dbReference>
<dbReference type="Proteomes" id="UP000605427">
    <property type="component" value="Unassembled WGS sequence"/>
</dbReference>
<comment type="subcellular location">
    <subcellularLocation>
        <location evidence="1">Cytoplasm</location>
    </subcellularLocation>
</comment>
<evidence type="ECO:0000256" key="1">
    <source>
        <dbReference type="ARBA" id="ARBA00004496"/>
    </source>
</evidence>
<keyword evidence="4" id="KW-0902">Two-component regulatory system</keyword>
<dbReference type="SUPFAM" id="SSF46689">
    <property type="entry name" value="Homeodomain-like"/>
    <property type="match status" value="2"/>
</dbReference>
<feature type="modified residue" description="4-aspartylphosphate" evidence="8">
    <location>
        <position position="55"/>
    </location>
</feature>
<evidence type="ECO:0000256" key="6">
    <source>
        <dbReference type="ARBA" id="ARBA00023125"/>
    </source>
</evidence>